<feature type="compositionally biased region" description="Acidic residues" evidence="1">
    <location>
        <begin position="44"/>
        <end position="68"/>
    </location>
</feature>
<proteinExistence type="predicted"/>
<organism evidence="2 3">
    <name type="scientific">Streptomyces glomeratus</name>
    <dbReference type="NCBI Taxonomy" id="284452"/>
    <lineage>
        <taxon>Bacteria</taxon>
        <taxon>Bacillati</taxon>
        <taxon>Actinomycetota</taxon>
        <taxon>Actinomycetes</taxon>
        <taxon>Kitasatosporales</taxon>
        <taxon>Streptomycetaceae</taxon>
        <taxon>Streptomyces</taxon>
    </lineage>
</organism>
<comment type="caution">
    <text evidence="2">The sequence shown here is derived from an EMBL/GenBank/DDBJ whole genome shotgun (WGS) entry which is preliminary data.</text>
</comment>
<evidence type="ECO:0000313" key="2">
    <source>
        <dbReference type="EMBL" id="GAA3057104.1"/>
    </source>
</evidence>
<keyword evidence="3" id="KW-1185">Reference proteome</keyword>
<evidence type="ECO:0000313" key="3">
    <source>
        <dbReference type="Proteomes" id="UP001501532"/>
    </source>
</evidence>
<reference evidence="3" key="1">
    <citation type="journal article" date="2019" name="Int. J. Syst. Evol. Microbiol.">
        <title>The Global Catalogue of Microorganisms (GCM) 10K type strain sequencing project: providing services to taxonomists for standard genome sequencing and annotation.</title>
        <authorList>
            <consortium name="The Broad Institute Genomics Platform"/>
            <consortium name="The Broad Institute Genome Sequencing Center for Infectious Disease"/>
            <person name="Wu L."/>
            <person name="Ma J."/>
        </authorList>
    </citation>
    <scope>NUCLEOTIDE SEQUENCE [LARGE SCALE GENOMIC DNA]</scope>
    <source>
        <strain evidence="3">JCM 9091</strain>
    </source>
</reference>
<feature type="region of interest" description="Disordered" evidence="1">
    <location>
        <begin position="41"/>
        <end position="83"/>
    </location>
</feature>
<dbReference type="Proteomes" id="UP001501532">
    <property type="component" value="Unassembled WGS sequence"/>
</dbReference>
<name>A0ABP6LU17_9ACTN</name>
<accession>A0ABP6LU17</accession>
<gene>
    <name evidence="2" type="ORF">GCM10010448_45610</name>
</gene>
<dbReference type="EMBL" id="BAAAUF010000045">
    <property type="protein sequence ID" value="GAA3057104.1"/>
    <property type="molecule type" value="Genomic_DNA"/>
</dbReference>
<sequence length="83" mass="8813">MSLPPKLKLTFVPGCSFSNSWPRAVKLSFREAAANTVIVPDSFGVEDAEDAEESDFSAESEPDPDEEEQALRTSSAAAPAPAV</sequence>
<protein>
    <submittedName>
        <fullName evidence="2">Uncharacterized protein</fullName>
    </submittedName>
</protein>
<evidence type="ECO:0000256" key="1">
    <source>
        <dbReference type="SAM" id="MobiDB-lite"/>
    </source>
</evidence>